<evidence type="ECO:0000256" key="10">
    <source>
        <dbReference type="ARBA" id="ARBA00023022"/>
    </source>
</evidence>
<dbReference type="FunFam" id="3.50.50.60:FF:000450">
    <property type="entry name" value="Amine oxidase"/>
    <property type="match status" value="1"/>
</dbReference>
<evidence type="ECO:0000256" key="11">
    <source>
        <dbReference type="ARBA" id="ARBA00023157"/>
    </source>
</evidence>
<evidence type="ECO:0000256" key="12">
    <source>
        <dbReference type="ARBA" id="ARBA00023180"/>
    </source>
</evidence>
<evidence type="ECO:0000256" key="7">
    <source>
        <dbReference type="ARBA" id="ARBA00022656"/>
    </source>
</evidence>
<evidence type="ECO:0000256" key="15">
    <source>
        <dbReference type="PIRSR" id="PIRSR601613-1"/>
    </source>
</evidence>
<keyword evidence="9 16" id="KW-0560">Oxidoreductase</keyword>
<dbReference type="InterPro" id="IPR050281">
    <property type="entry name" value="Flavin_monoamine_oxidase"/>
</dbReference>
<evidence type="ECO:0000256" key="9">
    <source>
        <dbReference type="ARBA" id="ARBA00023002"/>
    </source>
</evidence>
<keyword evidence="7" id="KW-0800">Toxin</keyword>
<evidence type="ECO:0000256" key="8">
    <source>
        <dbReference type="ARBA" id="ARBA00022827"/>
    </source>
</evidence>
<evidence type="ECO:0000259" key="17">
    <source>
        <dbReference type="Pfam" id="PF01593"/>
    </source>
</evidence>
<dbReference type="GO" id="GO:0009063">
    <property type="term" value="P:amino acid catabolic process"/>
    <property type="evidence" value="ECO:0007669"/>
    <property type="project" value="TreeGrafter"/>
</dbReference>
<dbReference type="EMBL" id="JAACNH010000008">
    <property type="protein sequence ID" value="KAG8434330.1"/>
    <property type="molecule type" value="Genomic_DNA"/>
</dbReference>
<sequence length="461" mass="52391">MSHRKHIVVVGAGVAGLSSAKALLEAGHKVTMLETSNRVGGRVLTYRDPEGWFAELGPMRIPESHKIVREYIRKLGLHLNPFISSNENNLYLFNNIRKTQKDVMKKPNEFDFDLTNSEDEKSVSSMFLQSVDKLLREMNGRECTEIMDRFDRFSKQSFLVEEGSLSRGAVEMLGLYMNMNGNFFTSFLESIIAEVIFNNSRFDEITGGFDQLPLSLYRSIKEVVRLNSTVVKVIKKQRSVIVQYSKNKASELSTIDADYIIITSTAKATKRIEFLPPLSPQKSNALSFVHYISATKIILACNEIFWEDDGIFGGRSSTDRQVRYVFYPSHNFTCGKGVLLASYTLGDDSLFFAALTDEECYEVVLNDLSVLHKKSKGELRRICPKILVKRWTMDPFSMGGFAYFTPYQFGDLQEKLAENDGRIYFAGEHTSYPHGWIDTAIKSGLKAAKYIHIEASKWYSK</sequence>
<dbReference type="SUPFAM" id="SSF54373">
    <property type="entry name" value="FAD-linked reductases, C-terminal domain"/>
    <property type="match status" value="1"/>
</dbReference>
<dbReference type="Proteomes" id="UP000812440">
    <property type="component" value="Chromosome 7"/>
</dbReference>
<evidence type="ECO:0000256" key="6">
    <source>
        <dbReference type="ARBA" id="ARBA00022630"/>
    </source>
</evidence>
<keyword evidence="12" id="KW-0325">Glycoprotein</keyword>
<feature type="binding site" evidence="15">
    <location>
        <position position="230"/>
    </location>
    <ligand>
        <name>FAD</name>
        <dbReference type="ChEBI" id="CHEBI:57692"/>
    </ligand>
</feature>
<accession>A0A8T2ITC0</accession>
<keyword evidence="19" id="KW-1185">Reference proteome</keyword>
<evidence type="ECO:0000313" key="19">
    <source>
        <dbReference type="Proteomes" id="UP000812440"/>
    </source>
</evidence>
<dbReference type="PANTHER" id="PTHR10742">
    <property type="entry name" value="FLAVIN MONOAMINE OXIDASE"/>
    <property type="match status" value="1"/>
</dbReference>
<comment type="caution">
    <text evidence="18">The sequence shown here is derived from an EMBL/GenBank/DDBJ whole genome shotgun (WGS) entry which is preliminary data.</text>
</comment>
<keyword evidence="11" id="KW-1015">Disulfide bond</keyword>
<comment type="catalytic activity">
    <reaction evidence="14">
        <text>an L-alpha-amino acid + O2 + H2O = a 2-oxocarboxylate + H2O2 + NH4(+)</text>
        <dbReference type="Rhea" id="RHEA:13781"/>
        <dbReference type="ChEBI" id="CHEBI:15377"/>
        <dbReference type="ChEBI" id="CHEBI:15379"/>
        <dbReference type="ChEBI" id="CHEBI:16240"/>
        <dbReference type="ChEBI" id="CHEBI:28938"/>
        <dbReference type="ChEBI" id="CHEBI:35179"/>
        <dbReference type="ChEBI" id="CHEBI:59869"/>
        <dbReference type="EC" id="1.4.3.2"/>
    </reaction>
</comment>
<reference evidence="18" key="1">
    <citation type="thesis" date="2020" institute="ProQuest LLC" country="789 East Eisenhower Parkway, Ann Arbor, MI, USA">
        <title>Comparative Genomics and Chromosome Evolution.</title>
        <authorList>
            <person name="Mudd A.B."/>
        </authorList>
    </citation>
    <scope>NUCLEOTIDE SEQUENCE</scope>
    <source>
        <strain evidence="18">Female2</strain>
        <tissue evidence="18">Blood</tissue>
    </source>
</reference>
<protein>
    <recommendedName>
        <fullName evidence="16">Amine oxidase</fullName>
        <ecNumber evidence="16">1.4.3.-</ecNumber>
    </recommendedName>
</protein>
<evidence type="ECO:0000256" key="2">
    <source>
        <dbReference type="ARBA" id="ARBA00004613"/>
    </source>
</evidence>
<evidence type="ECO:0000256" key="16">
    <source>
        <dbReference type="RuleBase" id="RU362067"/>
    </source>
</evidence>
<dbReference type="Gene3D" id="3.90.660.10">
    <property type="match status" value="1"/>
</dbReference>
<dbReference type="GO" id="GO:0005576">
    <property type="term" value="C:extracellular region"/>
    <property type="evidence" value="ECO:0007669"/>
    <property type="project" value="UniProtKB-SubCell"/>
</dbReference>
<keyword evidence="10" id="KW-0044">Antibiotic</keyword>
<dbReference type="FunFam" id="1.10.405.10:FF:000004">
    <property type="entry name" value="Amine oxidase"/>
    <property type="match status" value="1"/>
</dbReference>
<dbReference type="PRINTS" id="PR00757">
    <property type="entry name" value="AMINEOXDASEF"/>
</dbReference>
<comment type="cofactor">
    <cofactor evidence="1 16">
        <name>FAD</name>
        <dbReference type="ChEBI" id="CHEBI:57692"/>
    </cofactor>
</comment>
<evidence type="ECO:0000313" key="18">
    <source>
        <dbReference type="EMBL" id="KAG8434330.1"/>
    </source>
</evidence>
<dbReference type="GO" id="GO:0042742">
    <property type="term" value="P:defense response to bacterium"/>
    <property type="evidence" value="ECO:0007669"/>
    <property type="project" value="UniProtKB-KW"/>
</dbReference>
<evidence type="ECO:0000256" key="1">
    <source>
        <dbReference type="ARBA" id="ARBA00001974"/>
    </source>
</evidence>
<feature type="domain" description="Amine oxidase" evidence="17">
    <location>
        <begin position="14"/>
        <end position="451"/>
    </location>
</feature>
<keyword evidence="6 16" id="KW-0285">Flavoprotein</keyword>
<keyword evidence="13" id="KW-1199">Hemostasis impairing toxin</keyword>
<dbReference type="Gene3D" id="3.50.50.60">
    <property type="entry name" value="FAD/NAD(P)-binding domain"/>
    <property type="match status" value="1"/>
</dbReference>
<evidence type="ECO:0000256" key="4">
    <source>
        <dbReference type="ARBA" id="ARBA00022525"/>
    </source>
</evidence>
<dbReference type="InterPro" id="IPR002937">
    <property type="entry name" value="Amino_oxidase"/>
</dbReference>
<feature type="binding site" evidence="15">
    <location>
        <begin position="57"/>
        <end position="60"/>
    </location>
    <ligand>
        <name>FAD</name>
        <dbReference type="ChEBI" id="CHEBI:57692"/>
    </ligand>
</feature>
<feature type="binding site" evidence="15">
    <location>
        <position position="60"/>
    </location>
    <ligand>
        <name>substrate</name>
    </ligand>
</feature>
<keyword evidence="5" id="KW-0929">Antimicrobial</keyword>
<evidence type="ECO:0000256" key="3">
    <source>
        <dbReference type="ARBA" id="ARBA00005465"/>
    </source>
</evidence>
<dbReference type="GO" id="GO:0001716">
    <property type="term" value="F:L-amino-acid oxidase activity"/>
    <property type="evidence" value="ECO:0007669"/>
    <property type="project" value="UniProtKB-EC"/>
</dbReference>
<organism evidence="18 19">
    <name type="scientific">Hymenochirus boettgeri</name>
    <name type="common">Congo dwarf clawed frog</name>
    <dbReference type="NCBI Taxonomy" id="247094"/>
    <lineage>
        <taxon>Eukaryota</taxon>
        <taxon>Metazoa</taxon>
        <taxon>Chordata</taxon>
        <taxon>Craniata</taxon>
        <taxon>Vertebrata</taxon>
        <taxon>Euteleostomi</taxon>
        <taxon>Amphibia</taxon>
        <taxon>Batrachia</taxon>
        <taxon>Anura</taxon>
        <taxon>Pipoidea</taxon>
        <taxon>Pipidae</taxon>
        <taxon>Pipinae</taxon>
        <taxon>Hymenochirus</taxon>
    </lineage>
</organism>
<feature type="binding site" evidence="15">
    <location>
        <position position="428"/>
    </location>
    <ligand>
        <name>FAD</name>
        <dbReference type="ChEBI" id="CHEBI:57692"/>
    </ligand>
</feature>
<name>A0A8T2ITC0_9PIPI</name>
<proteinExistence type="inferred from homology"/>
<dbReference type="Gene3D" id="1.10.405.10">
    <property type="entry name" value="Guanine Nucleotide Dissociation Inhibitor, domain 1"/>
    <property type="match status" value="1"/>
</dbReference>
<dbReference type="SUPFAM" id="SSF51905">
    <property type="entry name" value="FAD/NAD(P)-binding domain"/>
    <property type="match status" value="1"/>
</dbReference>
<gene>
    <name evidence="18" type="ORF">GDO86_012635</name>
</gene>
<dbReference type="AlphaFoldDB" id="A0A8T2ITC0"/>
<dbReference type="PANTHER" id="PTHR10742:SF355">
    <property type="entry name" value="AMINE OXIDASE"/>
    <property type="match status" value="1"/>
</dbReference>
<dbReference type="InterPro" id="IPR036188">
    <property type="entry name" value="FAD/NAD-bd_sf"/>
</dbReference>
<dbReference type="Pfam" id="PF01593">
    <property type="entry name" value="Amino_oxidase"/>
    <property type="match status" value="1"/>
</dbReference>
<dbReference type="OrthoDB" id="5046242at2759"/>
<dbReference type="InterPro" id="IPR001613">
    <property type="entry name" value="Flavin_amine_oxidase"/>
</dbReference>
<comment type="similarity">
    <text evidence="3">Belongs to the flavin monoamine oxidase family. FIG1 subfamily.</text>
</comment>
<dbReference type="GO" id="GO:0090729">
    <property type="term" value="F:toxin activity"/>
    <property type="evidence" value="ECO:0007669"/>
    <property type="project" value="UniProtKB-KW"/>
</dbReference>
<evidence type="ECO:0000256" key="14">
    <source>
        <dbReference type="ARBA" id="ARBA00047637"/>
    </source>
</evidence>
<keyword evidence="4" id="KW-0964">Secreted</keyword>
<comment type="subcellular location">
    <subcellularLocation>
        <location evidence="2">Secreted</location>
    </subcellularLocation>
</comment>
<evidence type="ECO:0000256" key="13">
    <source>
        <dbReference type="ARBA" id="ARBA00023240"/>
    </source>
</evidence>
<dbReference type="EC" id="1.4.3.-" evidence="16"/>
<evidence type="ECO:0000256" key="5">
    <source>
        <dbReference type="ARBA" id="ARBA00022529"/>
    </source>
</evidence>
<keyword evidence="8 16" id="KW-0274">FAD</keyword>